<dbReference type="AlphaFoldDB" id="G2ZPZ0"/>
<evidence type="ECO:0000313" key="1">
    <source>
        <dbReference type="EMBL" id="CCA81108.1"/>
    </source>
</evidence>
<name>G2ZPZ0_9RALS</name>
<proteinExistence type="predicted"/>
<dbReference type="Pfam" id="PF06252">
    <property type="entry name" value="GemA"/>
    <property type="match status" value="1"/>
</dbReference>
<reference evidence="1" key="1">
    <citation type="journal article" date="2011" name="PLoS ONE">
        <title>Ralstonia syzygii, the Blood Disease Bacterium and some Asian R. solanacearum strains form a single genomic species despite divergent lifestyles.</title>
        <authorList>
            <person name="Remenant B."/>
            <person name="de Cambiaire J.C."/>
            <person name="Cellier G."/>
            <person name="Jacobs J.M."/>
            <person name="Mangenot S."/>
            <person name="Barbe V."/>
            <person name="Lajus A."/>
            <person name="Vallenet D."/>
            <person name="Medigue C."/>
            <person name="Fegan M."/>
            <person name="Allen C."/>
            <person name="Prior P."/>
        </authorList>
    </citation>
    <scope>NUCLEOTIDE SEQUENCE</scope>
    <source>
        <strain evidence="1">R229</strain>
    </source>
</reference>
<gene>
    <name evidence="1" type="ORF">BDB_120155</name>
</gene>
<accession>G2ZPZ0</accession>
<sequence length="152" mass="16615">MSMSLIKHYRQLVGIAKGWAMASLPGWSEDTHRDLLARHGATAVAGRVSASTLNLAQLGAVLDDYERRGWSRHRRVFHKAEAMATEVPPRIAHLVRLWGKLGQAGKVVKATRPALLAFCARQVGRQVLDLDSLAVGECQTVAEALKGWLARG</sequence>
<dbReference type="EMBL" id="FR854068">
    <property type="protein sequence ID" value="CCA81108.1"/>
    <property type="molecule type" value="Genomic_DNA"/>
</dbReference>
<protein>
    <submittedName>
        <fullName evidence="1">Putative phage regulatory protein</fullName>
    </submittedName>
</protein>
<organism evidence="1">
    <name type="scientific">blood disease bacterium R229</name>
    <dbReference type="NCBI Taxonomy" id="741978"/>
    <lineage>
        <taxon>Bacteria</taxon>
        <taxon>Pseudomonadati</taxon>
        <taxon>Pseudomonadota</taxon>
        <taxon>Betaproteobacteria</taxon>
        <taxon>Burkholderiales</taxon>
        <taxon>Burkholderiaceae</taxon>
        <taxon>Ralstonia</taxon>
        <taxon>Ralstonia solanacearum species complex</taxon>
    </lineage>
</organism>
<reference evidence="1" key="2">
    <citation type="submission" date="2011-04" db="EMBL/GenBank/DDBJ databases">
        <authorList>
            <person name="Genoscope - CEA"/>
        </authorList>
    </citation>
    <scope>NUCLEOTIDE SEQUENCE</scope>
    <source>
        <strain evidence="1">R229</strain>
    </source>
</reference>
<dbReference type="InterPro" id="IPR009363">
    <property type="entry name" value="Phage_Mu_Gp16"/>
</dbReference>